<dbReference type="EMBL" id="MEHA01000002">
    <property type="protein sequence ID" value="ODR55157.1"/>
    <property type="molecule type" value="Genomic_DNA"/>
</dbReference>
<accession>A0A1E3AEN3</accession>
<dbReference type="Proteomes" id="UP000094067">
    <property type="component" value="Unassembled WGS sequence"/>
</dbReference>
<evidence type="ECO:0000313" key="1">
    <source>
        <dbReference type="EMBL" id="ODM07163.1"/>
    </source>
</evidence>
<dbReference type="OrthoDB" id="2087529at2"/>
<dbReference type="Proteomes" id="UP000094271">
    <property type="component" value="Unassembled WGS sequence"/>
</dbReference>
<proteinExistence type="predicted"/>
<evidence type="ECO:0000313" key="3">
    <source>
        <dbReference type="EMBL" id="ODR55157.1"/>
    </source>
</evidence>
<sequence>MEFVRKIIDASSLLKIMQLPEILKNRKLETIVLPVDEPRKEISSASIGSSEISEITQSLIGSIPLPDVSLEDIKEERLAKYEGTV</sequence>
<organism evidence="1 4">
    <name type="scientific">Eisenbergiella tayi</name>
    <dbReference type="NCBI Taxonomy" id="1432052"/>
    <lineage>
        <taxon>Bacteria</taxon>
        <taxon>Bacillati</taxon>
        <taxon>Bacillota</taxon>
        <taxon>Clostridia</taxon>
        <taxon>Lachnospirales</taxon>
        <taxon>Lachnospiraceae</taxon>
        <taxon>Eisenbergiella</taxon>
    </lineage>
</organism>
<evidence type="ECO:0000313" key="6">
    <source>
        <dbReference type="Proteomes" id="UP000094869"/>
    </source>
</evidence>
<evidence type="ECO:0000313" key="2">
    <source>
        <dbReference type="EMBL" id="ODR50167.1"/>
    </source>
</evidence>
<reference evidence="3 5" key="3">
    <citation type="submission" date="2016-08" db="EMBL/GenBank/DDBJ databases">
        <authorList>
            <person name="Seilhamer J.J."/>
        </authorList>
    </citation>
    <scope>NUCLEOTIDE SEQUENCE [LARGE SCALE GENOMIC DNA]</scope>
    <source>
        <strain evidence="3 5">NML150140-1</strain>
    </source>
</reference>
<protein>
    <submittedName>
        <fullName evidence="1">Uncharacterized protein</fullName>
    </submittedName>
</protein>
<dbReference type="Proteomes" id="UP000094869">
    <property type="component" value="Unassembled WGS sequence"/>
</dbReference>
<reference evidence="2 6" key="2">
    <citation type="submission" date="2016-08" db="EMBL/GenBank/DDBJ databases">
        <title>Characterization of Isolates of Eisenbergiella tayi Derived from Blood Cultures, Using Whole Genome Sequencing.</title>
        <authorList>
            <person name="Bernier A.-M."/>
            <person name="Burdz T."/>
            <person name="Wiebe D."/>
            <person name="Bernard K."/>
        </authorList>
    </citation>
    <scope>NUCLEOTIDE SEQUENCE [LARGE SCALE GENOMIC DNA]</scope>
    <source>
        <strain evidence="2 6">NML120146</strain>
    </source>
</reference>
<reference evidence="1 4" key="1">
    <citation type="submission" date="2016-07" db="EMBL/GenBank/DDBJ databases">
        <title>Characterization of isolates of Eisenbergiella tayi derived from blood cultures, using whole genome sequencing.</title>
        <authorList>
            <person name="Burdz T."/>
            <person name="Wiebe D."/>
            <person name="Huynh C."/>
            <person name="Bernard K."/>
        </authorList>
    </citation>
    <scope>NUCLEOTIDE SEQUENCE [LARGE SCALE GENOMIC DNA]</scope>
    <source>
        <strain evidence="1 4">NML 110608</strain>
    </source>
</reference>
<dbReference type="RefSeq" id="WP_069152875.1">
    <property type="nucleotide sequence ID" value="NZ_DBFYTW010000213.1"/>
</dbReference>
<dbReference type="EMBL" id="MCGH01000002">
    <property type="protein sequence ID" value="ODM07163.1"/>
    <property type="molecule type" value="Genomic_DNA"/>
</dbReference>
<name>A0A1E3AEN3_9FIRM</name>
<evidence type="ECO:0000313" key="4">
    <source>
        <dbReference type="Proteomes" id="UP000094067"/>
    </source>
</evidence>
<evidence type="ECO:0000313" key="5">
    <source>
        <dbReference type="Proteomes" id="UP000094271"/>
    </source>
</evidence>
<keyword evidence="6" id="KW-1185">Reference proteome</keyword>
<comment type="caution">
    <text evidence="1">The sequence shown here is derived from an EMBL/GenBank/DDBJ whole genome shotgun (WGS) entry which is preliminary data.</text>
</comment>
<dbReference type="AlphaFoldDB" id="A0A1E3AEN3"/>
<dbReference type="EMBL" id="MEHD01000036">
    <property type="protein sequence ID" value="ODR50167.1"/>
    <property type="molecule type" value="Genomic_DNA"/>
</dbReference>
<gene>
    <name evidence="3" type="ORF">BEI59_04395</name>
    <name evidence="1" type="ORF">BEI61_03053</name>
    <name evidence="2" type="ORF">BEI63_24080</name>
</gene>